<dbReference type="PROSITE" id="PS51186">
    <property type="entry name" value="GNAT"/>
    <property type="match status" value="1"/>
</dbReference>
<organism evidence="4 5">
    <name type="scientific">Hyphomonas hirschiana VP5</name>
    <dbReference type="NCBI Taxonomy" id="1280951"/>
    <lineage>
        <taxon>Bacteria</taxon>
        <taxon>Pseudomonadati</taxon>
        <taxon>Pseudomonadota</taxon>
        <taxon>Alphaproteobacteria</taxon>
        <taxon>Hyphomonadales</taxon>
        <taxon>Hyphomonadaceae</taxon>
        <taxon>Hyphomonas</taxon>
    </lineage>
</organism>
<name>A0A059FPI1_9PROT</name>
<dbReference type="SUPFAM" id="SSF55729">
    <property type="entry name" value="Acyl-CoA N-acyltransferases (Nat)"/>
    <property type="match status" value="1"/>
</dbReference>
<dbReference type="Gene3D" id="3.40.630.30">
    <property type="match status" value="1"/>
</dbReference>
<dbReference type="InterPro" id="IPR050832">
    <property type="entry name" value="Bact_Acetyltransf"/>
</dbReference>
<dbReference type="GO" id="GO:0016747">
    <property type="term" value="F:acyltransferase activity, transferring groups other than amino-acyl groups"/>
    <property type="evidence" value="ECO:0007669"/>
    <property type="project" value="InterPro"/>
</dbReference>
<keyword evidence="2" id="KW-0012">Acyltransferase</keyword>
<proteinExistence type="predicted"/>
<dbReference type="InterPro" id="IPR016181">
    <property type="entry name" value="Acyl_CoA_acyltransferase"/>
</dbReference>
<dbReference type="Proteomes" id="UP000025061">
    <property type="component" value="Unassembled WGS sequence"/>
</dbReference>
<evidence type="ECO:0000256" key="1">
    <source>
        <dbReference type="ARBA" id="ARBA00022679"/>
    </source>
</evidence>
<evidence type="ECO:0000259" key="3">
    <source>
        <dbReference type="PROSITE" id="PS51186"/>
    </source>
</evidence>
<reference evidence="4 5" key="1">
    <citation type="submission" date="2013-04" db="EMBL/GenBank/DDBJ databases">
        <title>Hyphomonas hirschiana VP5 Genome Sequencing.</title>
        <authorList>
            <person name="Lai Q."/>
            <person name="Shao Z."/>
        </authorList>
    </citation>
    <scope>NUCLEOTIDE SEQUENCE [LARGE SCALE GENOMIC DNA]</scope>
    <source>
        <strain evidence="4 5">VP5</strain>
    </source>
</reference>
<dbReference type="InterPro" id="IPR000182">
    <property type="entry name" value="GNAT_dom"/>
</dbReference>
<comment type="caution">
    <text evidence="4">The sequence shown here is derived from an EMBL/GenBank/DDBJ whole genome shotgun (WGS) entry which is preliminary data.</text>
</comment>
<dbReference type="CDD" id="cd04301">
    <property type="entry name" value="NAT_SF"/>
    <property type="match status" value="1"/>
</dbReference>
<evidence type="ECO:0000256" key="2">
    <source>
        <dbReference type="ARBA" id="ARBA00023315"/>
    </source>
</evidence>
<dbReference type="EMBL" id="ARYI01000009">
    <property type="protein sequence ID" value="KCZ92534.1"/>
    <property type="molecule type" value="Genomic_DNA"/>
</dbReference>
<sequence>MAKTMPINLTSLKVRDAGPGDLAALTALSQKTFTDKFGQLYNPEDLAAFLEESHGMDAYRGYLTGPENLVRVAEYGDGKLGAYLLCSPLSLPAEGALPGAVEMKRLYVDTPLQGEGLGSRFVDEALAWARKRNAPEMYLSVFSENFGAQRLYARYGWEKVGEFIFPVGRHEDLEFLLRLKL</sequence>
<keyword evidence="1 4" id="KW-0808">Transferase</keyword>
<dbReference type="AlphaFoldDB" id="A0A059FPI1"/>
<evidence type="ECO:0000313" key="4">
    <source>
        <dbReference type="EMBL" id="KCZ92534.1"/>
    </source>
</evidence>
<accession>A0A059FPI1</accession>
<evidence type="ECO:0000313" key="5">
    <source>
        <dbReference type="Proteomes" id="UP000025061"/>
    </source>
</evidence>
<keyword evidence="5" id="KW-1185">Reference proteome</keyword>
<gene>
    <name evidence="4" type="ORF">HHI_11161</name>
</gene>
<dbReference type="PANTHER" id="PTHR43877">
    <property type="entry name" value="AMINOALKYLPHOSPHONATE N-ACETYLTRANSFERASE-RELATED-RELATED"/>
    <property type="match status" value="1"/>
</dbReference>
<protein>
    <submittedName>
        <fullName evidence="4">Acetyltransferase</fullName>
    </submittedName>
</protein>
<feature type="domain" description="N-acetyltransferase" evidence="3">
    <location>
        <begin position="12"/>
        <end position="181"/>
    </location>
</feature>
<dbReference type="PATRIC" id="fig|1280951.3.peg.2249"/>
<dbReference type="Pfam" id="PF00583">
    <property type="entry name" value="Acetyltransf_1"/>
    <property type="match status" value="1"/>
</dbReference>
<dbReference type="OrthoDB" id="9797417at2"/>